<evidence type="ECO:0000313" key="2">
    <source>
        <dbReference type="EMBL" id="GAH10356.1"/>
    </source>
</evidence>
<name>X1A3G9_9ZZZZ</name>
<sequence>MAFKALFLAHAPDADKTKHRSLIDTGVYQLFSVVVKTQEEAIEVCKDFIQNKKIDSILLCPGFTHTDVAEIFKTTGGSVAVSVSRGDGPSGRVSLKARKKEGFIKKNNF</sequence>
<dbReference type="Pfam" id="PF20116">
    <property type="entry name" value="DUF6506"/>
    <property type="match status" value="1"/>
</dbReference>
<evidence type="ECO:0000313" key="1">
    <source>
        <dbReference type="EMBL" id="GAG64722.1"/>
    </source>
</evidence>
<organism evidence="1">
    <name type="scientific">marine sediment metagenome</name>
    <dbReference type="NCBI Taxonomy" id="412755"/>
    <lineage>
        <taxon>unclassified sequences</taxon>
        <taxon>metagenomes</taxon>
        <taxon>ecological metagenomes</taxon>
    </lineage>
</organism>
<protein>
    <submittedName>
        <fullName evidence="1">Uncharacterized protein</fullName>
    </submittedName>
</protein>
<comment type="caution">
    <text evidence="1">The sequence shown here is derived from an EMBL/GenBank/DDBJ whole genome shotgun (WGS) entry which is preliminary data.</text>
</comment>
<dbReference type="EMBL" id="BART01035041">
    <property type="protein sequence ID" value="GAH10356.1"/>
    <property type="molecule type" value="Genomic_DNA"/>
</dbReference>
<gene>
    <name evidence="1" type="ORF">S01H4_00737</name>
    <name evidence="2" type="ORF">S01H4_59680</name>
</gene>
<dbReference type="AlphaFoldDB" id="X1A3G9"/>
<accession>X1A3G9</accession>
<dbReference type="InterPro" id="IPR045441">
    <property type="entry name" value="DUF6506"/>
</dbReference>
<reference evidence="1" key="1">
    <citation type="journal article" date="2014" name="Front. Microbiol.">
        <title>High frequency of phylogenetically diverse reductive dehalogenase-homologous genes in deep subseafloor sedimentary metagenomes.</title>
        <authorList>
            <person name="Kawai M."/>
            <person name="Futagami T."/>
            <person name="Toyoda A."/>
            <person name="Takaki Y."/>
            <person name="Nishi S."/>
            <person name="Hori S."/>
            <person name="Arai W."/>
            <person name="Tsubouchi T."/>
            <person name="Morono Y."/>
            <person name="Uchiyama I."/>
            <person name="Ito T."/>
            <person name="Fujiyama A."/>
            <person name="Inagaki F."/>
            <person name="Takami H."/>
        </authorList>
    </citation>
    <scope>NUCLEOTIDE SEQUENCE</scope>
    <source>
        <strain evidence="1">Expedition CK06-06</strain>
    </source>
</reference>
<dbReference type="EMBL" id="BART01000111">
    <property type="protein sequence ID" value="GAG64722.1"/>
    <property type="molecule type" value="Genomic_DNA"/>
</dbReference>
<proteinExistence type="predicted"/>